<dbReference type="GeneID" id="94849055"/>
<dbReference type="GO" id="GO:0004722">
    <property type="term" value="F:protein serine/threonine phosphatase activity"/>
    <property type="evidence" value="ECO:0007669"/>
    <property type="project" value="UniProtKB-EC"/>
</dbReference>
<dbReference type="VEuPathDB" id="TrichDB:TRFO_42521"/>
<name>A0A1J4KW07_9EUKA</name>
<dbReference type="PANTHER" id="PTHR45619">
    <property type="entry name" value="SERINE/THREONINE-PROTEIN PHOSPHATASE PP2A-RELATED"/>
    <property type="match status" value="1"/>
</dbReference>
<evidence type="ECO:0000313" key="6">
    <source>
        <dbReference type="EMBL" id="OHT15415.1"/>
    </source>
</evidence>
<evidence type="ECO:0000259" key="5">
    <source>
        <dbReference type="PROSITE" id="PS00125"/>
    </source>
</evidence>
<dbReference type="SUPFAM" id="SSF56300">
    <property type="entry name" value="Metallo-dependent phosphatases"/>
    <property type="match status" value="1"/>
</dbReference>
<organism evidence="6 7">
    <name type="scientific">Tritrichomonas foetus</name>
    <dbReference type="NCBI Taxonomy" id="1144522"/>
    <lineage>
        <taxon>Eukaryota</taxon>
        <taxon>Metamonada</taxon>
        <taxon>Parabasalia</taxon>
        <taxon>Tritrichomonadida</taxon>
        <taxon>Tritrichomonadidae</taxon>
        <taxon>Tritrichomonas</taxon>
    </lineage>
</organism>
<feature type="domain" description="Serine/threonine specific protein phosphatases" evidence="5">
    <location>
        <begin position="110"/>
        <end position="115"/>
    </location>
</feature>
<keyword evidence="3" id="KW-0464">Manganese</keyword>
<evidence type="ECO:0000256" key="1">
    <source>
        <dbReference type="ARBA" id="ARBA00022723"/>
    </source>
</evidence>
<keyword evidence="1" id="KW-0479">Metal-binding</keyword>
<reference evidence="6" key="1">
    <citation type="submission" date="2016-10" db="EMBL/GenBank/DDBJ databases">
        <authorList>
            <person name="Benchimol M."/>
            <person name="Almeida L.G."/>
            <person name="Vasconcelos A.T."/>
            <person name="Perreira-Neves A."/>
            <person name="Rosa I.A."/>
            <person name="Tasca T."/>
            <person name="Bogo M.R."/>
            <person name="de Souza W."/>
        </authorList>
    </citation>
    <scope>NUCLEOTIDE SEQUENCE [LARGE SCALE GENOMIC DNA]</scope>
    <source>
        <strain evidence="6">K</strain>
    </source>
</reference>
<dbReference type="Pfam" id="PF00149">
    <property type="entry name" value="Metallophos"/>
    <property type="match status" value="1"/>
</dbReference>
<keyword evidence="2 4" id="KW-0378">Hydrolase</keyword>
<keyword evidence="7" id="KW-1185">Reference proteome</keyword>
<dbReference type="RefSeq" id="XP_068368551.1">
    <property type="nucleotide sequence ID" value="XM_068514351.1"/>
</dbReference>
<dbReference type="EMBL" id="MLAK01000225">
    <property type="protein sequence ID" value="OHT15415.1"/>
    <property type="molecule type" value="Genomic_DNA"/>
</dbReference>
<evidence type="ECO:0000256" key="2">
    <source>
        <dbReference type="ARBA" id="ARBA00022801"/>
    </source>
</evidence>
<dbReference type="GO" id="GO:0046872">
    <property type="term" value="F:metal ion binding"/>
    <property type="evidence" value="ECO:0007669"/>
    <property type="project" value="UniProtKB-KW"/>
</dbReference>
<dbReference type="PROSITE" id="PS00125">
    <property type="entry name" value="SER_THR_PHOSPHATASE"/>
    <property type="match status" value="1"/>
</dbReference>
<dbReference type="OrthoDB" id="10339692at2759"/>
<accession>A0A1J4KW07</accession>
<sequence>MDDLNIDEVIQTLADGKALTESVIVKLLMKIMEVFMMEGNVLELQSPITICGDIHGQLYDLFELFDTAGDITNQKFLFMGDYVDRGYYSLETIFYLCALKLKYPTQFFLLRGNHECRAVNQLYGFYAECLMRYGHAGIWMMCNDMFDLLPMAAVIDNSVFSIHGGLSPSIPLIEKISTYDRNDELPAVGPLCDLCWSDPDTVKEWKVNQRGAGYLFGERQVSEFCQLNNLQFVTRSHQIAMDGFKWFFNHKLVTVWSAPNYMYRSNNMASIMKYEGPDKDPILVTFGPRDENKRVVPEETTSGYFL</sequence>
<dbReference type="SMART" id="SM00156">
    <property type="entry name" value="PP2Ac"/>
    <property type="match status" value="1"/>
</dbReference>
<comment type="catalytic activity">
    <reaction evidence="4">
        <text>O-phospho-L-threonyl-[protein] + H2O = L-threonyl-[protein] + phosphate</text>
        <dbReference type="Rhea" id="RHEA:47004"/>
        <dbReference type="Rhea" id="RHEA-COMP:11060"/>
        <dbReference type="Rhea" id="RHEA-COMP:11605"/>
        <dbReference type="ChEBI" id="CHEBI:15377"/>
        <dbReference type="ChEBI" id="CHEBI:30013"/>
        <dbReference type="ChEBI" id="CHEBI:43474"/>
        <dbReference type="ChEBI" id="CHEBI:61977"/>
        <dbReference type="EC" id="3.1.3.16"/>
    </reaction>
</comment>
<comment type="caution">
    <text evidence="6">The sequence shown here is derived from an EMBL/GenBank/DDBJ whole genome shotgun (WGS) entry which is preliminary data.</text>
</comment>
<dbReference type="InterPro" id="IPR004843">
    <property type="entry name" value="Calcineurin-like_PHP"/>
</dbReference>
<dbReference type="AlphaFoldDB" id="A0A1J4KW07"/>
<dbReference type="InterPro" id="IPR047129">
    <property type="entry name" value="PPA2-like"/>
</dbReference>
<evidence type="ECO:0000256" key="4">
    <source>
        <dbReference type="RuleBase" id="RU004273"/>
    </source>
</evidence>
<dbReference type="Proteomes" id="UP000179807">
    <property type="component" value="Unassembled WGS sequence"/>
</dbReference>
<protein>
    <recommendedName>
        <fullName evidence="4">Serine/threonine-protein phosphatase</fullName>
        <ecNumber evidence="4">3.1.3.16</ecNumber>
    </recommendedName>
</protein>
<comment type="similarity">
    <text evidence="4">Belongs to the PPP phosphatase family.</text>
</comment>
<proteinExistence type="inferred from homology"/>
<dbReference type="InterPro" id="IPR006186">
    <property type="entry name" value="Ser/Thr-sp_prot-phosphatase"/>
</dbReference>
<dbReference type="PRINTS" id="PR00114">
    <property type="entry name" value="STPHPHTASE"/>
</dbReference>
<evidence type="ECO:0000313" key="7">
    <source>
        <dbReference type="Proteomes" id="UP000179807"/>
    </source>
</evidence>
<gene>
    <name evidence="6" type="ORF">TRFO_42521</name>
</gene>
<evidence type="ECO:0000256" key="3">
    <source>
        <dbReference type="ARBA" id="ARBA00023211"/>
    </source>
</evidence>
<dbReference type="InterPro" id="IPR029052">
    <property type="entry name" value="Metallo-depent_PP-like"/>
</dbReference>
<dbReference type="EC" id="3.1.3.16" evidence="4"/>
<dbReference type="Gene3D" id="3.60.21.10">
    <property type="match status" value="1"/>
</dbReference>